<gene>
    <name evidence="2" type="ORF">HLPCO_002071</name>
</gene>
<dbReference type="InParanoid" id="U2DTN0"/>
<dbReference type="SUPFAM" id="SSF54518">
    <property type="entry name" value="Tubby C-terminal domain-like"/>
    <property type="match status" value="1"/>
</dbReference>
<evidence type="ECO:0000256" key="1">
    <source>
        <dbReference type="ARBA" id="ARBA00005437"/>
    </source>
</evidence>
<evidence type="ECO:0000313" key="2">
    <source>
        <dbReference type="EMBL" id="ERJ11832.1"/>
    </source>
</evidence>
<dbReference type="Proteomes" id="UP000005707">
    <property type="component" value="Unassembled WGS sequence"/>
</dbReference>
<reference evidence="2 3" key="2">
    <citation type="journal article" date="2013" name="PLoS ONE">
        <title>INDIGO - INtegrated Data Warehouse of MIcrobial GenOmes with Examples from the Red Sea Extremophiles.</title>
        <authorList>
            <person name="Alam I."/>
            <person name="Antunes A."/>
            <person name="Kamau A.A."/>
            <person name="Ba Alawi W."/>
            <person name="Kalkatawi M."/>
            <person name="Stingl U."/>
            <person name="Bajic V.B."/>
        </authorList>
    </citation>
    <scope>NUCLEOTIDE SEQUENCE [LARGE SCALE GENOMIC DNA]</scope>
    <source>
        <strain evidence="2 3">SSD-17B</strain>
    </source>
</reference>
<organism evidence="2 3">
    <name type="scientific">Haloplasma contractile SSD-17B</name>
    <dbReference type="NCBI Taxonomy" id="1033810"/>
    <lineage>
        <taxon>Bacteria</taxon>
        <taxon>Bacillati</taxon>
        <taxon>Mycoplasmatota</taxon>
        <taxon>Mollicutes</taxon>
        <taxon>Haloplasmatales</taxon>
        <taxon>Haloplasmataceae</taxon>
        <taxon>Haloplasma</taxon>
    </lineage>
</organism>
<dbReference type="InterPro" id="IPR025659">
    <property type="entry name" value="Tubby-like_C"/>
</dbReference>
<dbReference type="Gene3D" id="2.40.160.200">
    <property type="entry name" value="LURP1-related"/>
    <property type="match status" value="1"/>
</dbReference>
<dbReference type="RefSeq" id="WP_008824546.1">
    <property type="nucleotide sequence ID" value="NZ_AFNU02000007.1"/>
</dbReference>
<name>U2DTN0_9MOLU</name>
<dbReference type="InterPro" id="IPR007612">
    <property type="entry name" value="LOR"/>
</dbReference>
<reference evidence="2 3" key="1">
    <citation type="journal article" date="2011" name="J. Bacteriol.">
        <title>Genome sequence of Haloplasma contractile, an unusual contractile bacterium from a deep-sea anoxic brine lake.</title>
        <authorList>
            <person name="Antunes A."/>
            <person name="Alam I."/>
            <person name="El Dorry H."/>
            <person name="Siam R."/>
            <person name="Robertson A."/>
            <person name="Bajic V.B."/>
            <person name="Stingl U."/>
        </authorList>
    </citation>
    <scope>NUCLEOTIDE SEQUENCE [LARGE SCALE GENOMIC DNA]</scope>
    <source>
        <strain evidence="2 3">SSD-17B</strain>
    </source>
</reference>
<proteinExistence type="inferred from homology"/>
<dbReference type="Pfam" id="PF04525">
    <property type="entry name" value="LOR"/>
    <property type="match status" value="1"/>
</dbReference>
<dbReference type="InterPro" id="IPR038595">
    <property type="entry name" value="LOR_sf"/>
</dbReference>
<protein>
    <submittedName>
        <fullName evidence="2">Tubby C 2 protein</fullName>
    </submittedName>
</protein>
<dbReference type="OrthoDB" id="2692055at2"/>
<sequence length="170" mass="19885">MCARVLMMPDKIIRSGTAPVYDEHEQVIATINYQYFSFRRKLTITSPHDELISKGRIRAFSFRPTWLMYDHMDNQIGEIKQLFTFFSRKYVYTNQQGKEYRIDGNIRGRNFNIYDGEQKVIDVSSTSNFFTMRPHNYAVTILEENFDSVEAINVVSGIRNLVEVSKSNNS</sequence>
<dbReference type="AlphaFoldDB" id="U2DTN0"/>
<accession>U2DTN0</accession>
<comment type="caution">
    <text evidence="2">The sequence shown here is derived from an EMBL/GenBank/DDBJ whole genome shotgun (WGS) entry which is preliminary data.</text>
</comment>
<keyword evidence="3" id="KW-1185">Reference proteome</keyword>
<comment type="similarity">
    <text evidence="1">Belongs to the LOR family.</text>
</comment>
<dbReference type="EMBL" id="AFNU02000007">
    <property type="protein sequence ID" value="ERJ11832.1"/>
    <property type="molecule type" value="Genomic_DNA"/>
</dbReference>
<evidence type="ECO:0000313" key="3">
    <source>
        <dbReference type="Proteomes" id="UP000005707"/>
    </source>
</evidence>